<dbReference type="Proteomes" id="UP000032679">
    <property type="component" value="Unassembled WGS sequence"/>
</dbReference>
<evidence type="ECO:0000313" key="4">
    <source>
        <dbReference type="Proteomes" id="UP000032679"/>
    </source>
</evidence>
<feature type="compositionally biased region" description="Basic and acidic residues" evidence="1">
    <location>
        <begin position="152"/>
        <end position="169"/>
    </location>
</feature>
<keyword evidence="2" id="KW-0812">Transmembrane</keyword>
<keyword evidence="4" id="KW-1185">Reference proteome</keyword>
<keyword evidence="2" id="KW-1133">Transmembrane helix</keyword>
<name>A0A0D6MNU4_9PROT</name>
<feature type="region of interest" description="Disordered" evidence="1">
    <location>
        <begin position="122"/>
        <end position="303"/>
    </location>
</feature>
<feature type="transmembrane region" description="Helical" evidence="2">
    <location>
        <begin position="6"/>
        <end position="30"/>
    </location>
</feature>
<dbReference type="OrthoDB" id="7266924at2"/>
<organism evidence="3 4">
    <name type="scientific">Tanticharoenia sakaeratensis NBRC 103193</name>
    <dbReference type="NCBI Taxonomy" id="1231623"/>
    <lineage>
        <taxon>Bacteria</taxon>
        <taxon>Pseudomonadati</taxon>
        <taxon>Pseudomonadota</taxon>
        <taxon>Alphaproteobacteria</taxon>
        <taxon>Acetobacterales</taxon>
        <taxon>Acetobacteraceae</taxon>
        <taxon>Tanticharoenia</taxon>
    </lineage>
</organism>
<evidence type="ECO:0000256" key="1">
    <source>
        <dbReference type="SAM" id="MobiDB-lite"/>
    </source>
</evidence>
<proteinExistence type="predicted"/>
<reference evidence="3 4" key="1">
    <citation type="submission" date="2012-10" db="EMBL/GenBank/DDBJ databases">
        <title>Genome sequencing of Tanticharoenia sakaeratensis NBRC 103193.</title>
        <authorList>
            <person name="Azuma Y."/>
            <person name="Hadano H."/>
            <person name="Hirakawa H."/>
            <person name="Matsushita K."/>
        </authorList>
    </citation>
    <scope>NUCLEOTIDE SEQUENCE [LARGE SCALE GENOMIC DNA]</scope>
    <source>
        <strain evidence="3 4">NBRC 103193</strain>
    </source>
</reference>
<dbReference type="EMBL" id="BALE01000038">
    <property type="protein sequence ID" value="GAN55121.1"/>
    <property type="molecule type" value="Genomic_DNA"/>
</dbReference>
<keyword evidence="2" id="KW-0472">Membrane</keyword>
<sequence length="303" mass="33147">MMTTIAWFPWWAQLLAGVILLGLGVAYLLMPFSVFGVKPRLEEIELQLGEIRAELRVIAMRLSGDDVPRPARPTEFAPPPQPASASPASVAPAQGPAPMGPPRPHVEPAAEPLRADPRVARASDDWAAPHDAGPRSVAPVRLNDPWAPAARAEPERPRTAPPSERDPYDRPQTGRSGSFLASESEAGPRLSPTVAADRPYDDMPPEGIARALRPTHFEPPPQDMRRPPVHPVAQQAPQTPPAPDQGETDTGYYAPPAAPAGEAPWRRREELSPRAADERPARDEDDTWRRPRSEPTLRWPPKT</sequence>
<comment type="caution">
    <text evidence="3">The sequence shown here is derived from an EMBL/GenBank/DDBJ whole genome shotgun (WGS) entry which is preliminary data.</text>
</comment>
<dbReference type="RefSeq" id="WP_053053855.1">
    <property type="nucleotide sequence ID" value="NZ_BALE01000038.1"/>
</dbReference>
<accession>A0A0D6MNU4</accession>
<feature type="region of interest" description="Disordered" evidence="1">
    <location>
        <begin position="66"/>
        <end position="109"/>
    </location>
</feature>
<feature type="compositionally biased region" description="Basic and acidic residues" evidence="1">
    <location>
        <begin position="264"/>
        <end position="295"/>
    </location>
</feature>
<evidence type="ECO:0000256" key="2">
    <source>
        <dbReference type="SAM" id="Phobius"/>
    </source>
</evidence>
<dbReference type="AlphaFoldDB" id="A0A0D6MNU4"/>
<evidence type="ECO:0000313" key="3">
    <source>
        <dbReference type="EMBL" id="GAN55121.1"/>
    </source>
</evidence>
<gene>
    <name evidence="3" type="ORF">Tasa_038_102</name>
</gene>
<protein>
    <submittedName>
        <fullName evidence="3">Uncharacterized protein</fullName>
    </submittedName>
</protein>
<feature type="compositionally biased region" description="Low complexity" evidence="1">
    <location>
        <begin position="83"/>
        <end position="97"/>
    </location>
</feature>